<gene>
    <name evidence="5" type="primary">phbC</name>
    <name evidence="5" type="ORF">Lisr_0633</name>
</gene>
<dbReference type="Pfam" id="PF07167">
    <property type="entry name" value="PhaC_N"/>
    <property type="match status" value="1"/>
</dbReference>
<evidence type="ECO:0000259" key="3">
    <source>
        <dbReference type="Pfam" id="PF07167"/>
    </source>
</evidence>
<evidence type="ECO:0000256" key="2">
    <source>
        <dbReference type="ARBA" id="ARBA00023315"/>
    </source>
</evidence>
<dbReference type="Gene3D" id="3.40.50.1820">
    <property type="entry name" value="alpha/beta hydrolase"/>
    <property type="match status" value="1"/>
</dbReference>
<evidence type="ECO:0000256" key="1">
    <source>
        <dbReference type="ARBA" id="ARBA00022679"/>
    </source>
</evidence>
<dbReference type="InterPro" id="IPR029058">
    <property type="entry name" value="AB_hydrolase_fold"/>
</dbReference>
<dbReference type="STRING" id="454.Lisr_0633"/>
<dbReference type="GO" id="GO:0042619">
    <property type="term" value="P:poly-hydroxybutyrate biosynthetic process"/>
    <property type="evidence" value="ECO:0007669"/>
    <property type="project" value="InterPro"/>
</dbReference>
<feature type="domain" description="Poly-beta-hydroxybutyrate polymerase N-terminal" evidence="3">
    <location>
        <begin position="111"/>
        <end position="279"/>
    </location>
</feature>
<dbReference type="PATRIC" id="fig|454.4.peg.672"/>
<dbReference type="InterPro" id="IPR022211">
    <property type="entry name" value="PHBC_N"/>
</dbReference>
<dbReference type="OrthoDB" id="7208816at2"/>
<dbReference type="AlphaFoldDB" id="A0A0W0WGL8"/>
<evidence type="ECO:0000313" key="5">
    <source>
        <dbReference type="EMBL" id="KTD31438.1"/>
    </source>
</evidence>
<proteinExistence type="predicted"/>
<protein>
    <submittedName>
        <fullName evidence="5">Polyhydroxyalkanoic synthase</fullName>
    </submittedName>
</protein>
<evidence type="ECO:0000259" key="4">
    <source>
        <dbReference type="Pfam" id="PF12551"/>
    </source>
</evidence>
<dbReference type="InterPro" id="IPR051321">
    <property type="entry name" value="PHA/PHB_synthase"/>
</dbReference>
<name>A0A0W0WGL8_9GAMM</name>
<dbReference type="SUPFAM" id="SSF53474">
    <property type="entry name" value="alpha/beta-Hydrolases"/>
    <property type="match status" value="1"/>
</dbReference>
<dbReference type="EMBL" id="LNYH01000022">
    <property type="protein sequence ID" value="KTD31438.1"/>
    <property type="molecule type" value="Genomic_DNA"/>
</dbReference>
<dbReference type="GO" id="GO:0016746">
    <property type="term" value="F:acyltransferase activity"/>
    <property type="evidence" value="ECO:0007669"/>
    <property type="project" value="UniProtKB-KW"/>
</dbReference>
<dbReference type="PANTHER" id="PTHR36837">
    <property type="entry name" value="POLY(3-HYDROXYALKANOATE) POLYMERASE SUBUNIT PHAC"/>
    <property type="match status" value="1"/>
</dbReference>
<organism evidence="5 6">
    <name type="scientific">Legionella israelensis</name>
    <dbReference type="NCBI Taxonomy" id="454"/>
    <lineage>
        <taxon>Bacteria</taxon>
        <taxon>Pseudomonadati</taxon>
        <taxon>Pseudomonadota</taxon>
        <taxon>Gammaproteobacteria</taxon>
        <taxon>Legionellales</taxon>
        <taxon>Legionellaceae</taxon>
        <taxon>Legionella</taxon>
    </lineage>
</organism>
<accession>A0A0W0WGL8</accession>
<keyword evidence="2" id="KW-0012">Acyltransferase</keyword>
<dbReference type="InterPro" id="IPR010941">
    <property type="entry name" value="PhaC_N"/>
</dbReference>
<dbReference type="Proteomes" id="UP000054761">
    <property type="component" value="Unassembled WGS sequence"/>
</dbReference>
<evidence type="ECO:0000313" key="6">
    <source>
        <dbReference type="Proteomes" id="UP000054761"/>
    </source>
</evidence>
<feature type="domain" description="Poly-beta-hydroxybutyrate polymerase N-terminal" evidence="4">
    <location>
        <begin position="40"/>
        <end position="79"/>
    </location>
</feature>
<dbReference type="RefSeq" id="WP_058501015.1">
    <property type="nucleotide sequence ID" value="NZ_CAAAJA010000063.1"/>
</dbReference>
<keyword evidence="1" id="KW-0808">Transferase</keyword>
<dbReference type="Pfam" id="PF12551">
    <property type="entry name" value="PHBC_N"/>
    <property type="match status" value="1"/>
</dbReference>
<dbReference type="PANTHER" id="PTHR36837:SF5">
    <property type="entry name" value="POLY-3-HYDROXYBUTYRATE SYNTHASE"/>
    <property type="match status" value="1"/>
</dbReference>
<reference evidence="5 6" key="1">
    <citation type="submission" date="2015-11" db="EMBL/GenBank/DDBJ databases">
        <title>Genomic analysis of 38 Legionella species identifies large and diverse effector repertoires.</title>
        <authorList>
            <person name="Burstein D."/>
            <person name="Amaro F."/>
            <person name="Zusman T."/>
            <person name="Lifshitz Z."/>
            <person name="Cohen O."/>
            <person name="Gilbert J.A."/>
            <person name="Pupko T."/>
            <person name="Shuman H.A."/>
            <person name="Segal G."/>
        </authorList>
    </citation>
    <scope>NUCLEOTIDE SEQUENCE [LARGE SCALE GENOMIC DNA]</scope>
    <source>
        <strain evidence="5 6">Bercovier 4</strain>
    </source>
</reference>
<comment type="caution">
    <text evidence="5">The sequence shown here is derived from an EMBL/GenBank/DDBJ whole genome shotgun (WGS) entry which is preliminary data.</text>
</comment>
<keyword evidence="6" id="KW-1185">Reference proteome</keyword>
<sequence>MNTPEKNFLKARMPKREISPSEECEECIPLVDIEKIQNFFDFTDKFFQANLAKLTAGISPAAVQMDFFSWLAQLAQSPGHLLELASFPVIHFSDCVNKLVCEEELGEIKDDVRFHSESWQYMPWRLWAEGFLQVENWWHLATTHVQGVPSHAERSVSFFARQFLDALSPSNFVLTNPDLFYETLRSGGYNLVRGTELAIEHTLRRFTGAPPPGADKFIPGKHVAITPGRIVFKNHLIELIQYEPQTKTVYKEPILIIPAWIMKYYILDLSPDNSLVKWLVKKGHTVFMISWRNPTSEDRDMGMDEYYRLGAMAAIDKISEIFPKEKINLMGYCLGGTLAMITASAMASNNDDRLNSLTLLAAQADFTEAGELMIFISESEVSFLKNMMWAQGYLDTKQMAGAFQVLRPYDLIWSKMVQDYMHGRRRGMIDLLAWNADTTRMPYKMHSEYLEKLFLNNDFAKGRFTIEDQHVVAENIQMPTFAVSTEKDHVAPWQSVYKIHLMINGDITFLLTNGGHNAGIVSEPGHKGRYYRIYERKKGQSYINPQMWLDVAEKHDGSWWYSLHNWLVDHSPSKRVSAPSLDSSLPAAPGEYVMQK</sequence>